<keyword evidence="1" id="KW-0472">Membrane</keyword>
<sequence>MGQHPTLRRLVGLALSVLLVGTAIWVTWESAGYWASCANASRTTMSPACWEAITSYEYAPLVEVWAVLGLAVVAAVIAKVLPGFSARVFAIAAVVTACPLVDGGFFWVDWGSADGIPGHGIWTACWLAVTGMVVLFSSSTAAVRTSERADDRVVTAAEQPRDRTS</sequence>
<dbReference type="Proteomes" id="UP001263371">
    <property type="component" value="Unassembled WGS sequence"/>
</dbReference>
<reference evidence="2 3" key="1">
    <citation type="submission" date="2023-09" db="EMBL/GenBank/DDBJ databases">
        <title>Microbacterium fusihabitans sp. nov., Microbacterium phycihabitans sp. nov., and Microbacterium cervinum sp. nov., isolated from dried seaweeds of beach.</title>
        <authorList>
            <person name="Lee S.D."/>
        </authorList>
    </citation>
    <scope>NUCLEOTIDE SEQUENCE [LARGE SCALE GENOMIC DNA]</scope>
    <source>
        <strain evidence="2 3">KSW4-17</strain>
    </source>
</reference>
<keyword evidence="1" id="KW-1133">Transmembrane helix</keyword>
<accession>A0ABU3T943</accession>
<keyword evidence="3" id="KW-1185">Reference proteome</keyword>
<dbReference type="RefSeq" id="WP_315995092.1">
    <property type="nucleotide sequence ID" value="NZ_JAWDIS010000002.1"/>
</dbReference>
<feature type="transmembrane region" description="Helical" evidence="1">
    <location>
        <begin position="64"/>
        <end position="81"/>
    </location>
</feature>
<name>A0ABU3T943_9MICO</name>
<evidence type="ECO:0008006" key="4">
    <source>
        <dbReference type="Google" id="ProtNLM"/>
    </source>
</evidence>
<keyword evidence="1" id="KW-0812">Transmembrane</keyword>
<evidence type="ECO:0000313" key="3">
    <source>
        <dbReference type="Proteomes" id="UP001263371"/>
    </source>
</evidence>
<evidence type="ECO:0000256" key="1">
    <source>
        <dbReference type="SAM" id="Phobius"/>
    </source>
</evidence>
<comment type="caution">
    <text evidence="2">The sequence shown here is derived from an EMBL/GenBank/DDBJ whole genome shotgun (WGS) entry which is preliminary data.</text>
</comment>
<protein>
    <recommendedName>
        <fullName evidence="4">DUF998 domain-containing protein</fullName>
    </recommendedName>
</protein>
<proteinExistence type="predicted"/>
<organism evidence="2 3">
    <name type="scientific">Microbacterium galbum</name>
    <dbReference type="NCBI Taxonomy" id="3075994"/>
    <lineage>
        <taxon>Bacteria</taxon>
        <taxon>Bacillati</taxon>
        <taxon>Actinomycetota</taxon>
        <taxon>Actinomycetes</taxon>
        <taxon>Micrococcales</taxon>
        <taxon>Microbacteriaceae</taxon>
        <taxon>Microbacterium</taxon>
    </lineage>
</organism>
<dbReference type="EMBL" id="JAWDIS010000002">
    <property type="protein sequence ID" value="MDU0367909.1"/>
    <property type="molecule type" value="Genomic_DNA"/>
</dbReference>
<gene>
    <name evidence="2" type="ORF">RWH45_11860</name>
</gene>
<feature type="transmembrane region" description="Helical" evidence="1">
    <location>
        <begin position="120"/>
        <end position="143"/>
    </location>
</feature>
<evidence type="ECO:0000313" key="2">
    <source>
        <dbReference type="EMBL" id="MDU0367909.1"/>
    </source>
</evidence>
<feature type="transmembrane region" description="Helical" evidence="1">
    <location>
        <begin position="88"/>
        <end position="108"/>
    </location>
</feature>